<accession>A0A1M5WQR7</accession>
<keyword evidence="2" id="KW-1185">Reference proteome</keyword>
<gene>
    <name evidence="1" type="ORF">SAMN05444281_2599</name>
</gene>
<proteinExistence type="predicted"/>
<dbReference type="Proteomes" id="UP000184109">
    <property type="component" value="Unassembled WGS sequence"/>
</dbReference>
<dbReference type="EMBL" id="FQXQ01000006">
    <property type="protein sequence ID" value="SHH89946.1"/>
    <property type="molecule type" value="Genomic_DNA"/>
</dbReference>
<dbReference type="RefSeq" id="WP_308691615.1">
    <property type="nucleotide sequence ID" value="NZ_BMEN01000005.1"/>
</dbReference>
<evidence type="ECO:0000313" key="2">
    <source>
        <dbReference type="Proteomes" id="UP000184109"/>
    </source>
</evidence>
<dbReference type="Pfam" id="PF20365">
    <property type="entry name" value="DUF6660"/>
    <property type="match status" value="1"/>
</dbReference>
<evidence type="ECO:0000313" key="1">
    <source>
        <dbReference type="EMBL" id="SHH89946.1"/>
    </source>
</evidence>
<organism evidence="1 2">
    <name type="scientific">Wenyingzhuangia marina</name>
    <dbReference type="NCBI Taxonomy" id="1195760"/>
    <lineage>
        <taxon>Bacteria</taxon>
        <taxon>Pseudomonadati</taxon>
        <taxon>Bacteroidota</taxon>
        <taxon>Flavobacteriia</taxon>
        <taxon>Flavobacteriales</taxon>
        <taxon>Flavobacteriaceae</taxon>
        <taxon>Wenyingzhuangia</taxon>
    </lineage>
</organism>
<name>A0A1M5WQR7_9FLAO</name>
<sequence>MRFLAYLLSLIVFVMIALPCTDSIFDSINKSVSTEIHESHQEHSQDIHDECTPLCTCNCCGTSITLPVLITFKQNNLKNYDTCNFFYAYHYHYKFAKGLWHPPNIG</sequence>
<reference evidence="2" key="1">
    <citation type="submission" date="2016-11" db="EMBL/GenBank/DDBJ databases">
        <authorList>
            <person name="Varghese N."/>
            <person name="Submissions S."/>
        </authorList>
    </citation>
    <scope>NUCLEOTIDE SEQUENCE [LARGE SCALE GENOMIC DNA]</scope>
    <source>
        <strain evidence="2">DSM 100572</strain>
    </source>
</reference>
<dbReference type="InterPro" id="IPR046601">
    <property type="entry name" value="DUF6660"/>
</dbReference>
<protein>
    <submittedName>
        <fullName evidence="1">Uncharacterized protein</fullName>
    </submittedName>
</protein>
<dbReference type="AlphaFoldDB" id="A0A1M5WQR7"/>
<dbReference type="STRING" id="1195760.SAMN05444281_2599"/>